<dbReference type="GO" id="GO:0017038">
    <property type="term" value="P:protein import"/>
    <property type="evidence" value="ECO:0007669"/>
    <property type="project" value="TreeGrafter"/>
</dbReference>
<dbReference type="PANTHER" id="PTHR30625">
    <property type="entry name" value="PROTEIN TOLQ"/>
    <property type="match status" value="1"/>
</dbReference>
<keyword evidence="2 8" id="KW-0813">Transport</keyword>
<sequence>MDIELINKITDYGIIGFLGFLSFLTLMFYIERIWFYKTIKLEEYKNKEELEIELTNNIGIITTTASNAPYIGLLGTVFGIIVTFYIMGQSGNIDVKNIMTSLALALKATAMGLIVAIPAIVFNNHLVRKTEVLVAKWEVLQKAKSEA</sequence>
<evidence type="ECO:0000256" key="3">
    <source>
        <dbReference type="ARBA" id="ARBA00022475"/>
    </source>
</evidence>
<dbReference type="AlphaFoldDB" id="A0A4Q0Y7N6"/>
<gene>
    <name evidence="11" type="primary">exbB</name>
    <name evidence="11" type="ORF">CRV08_14155</name>
</gene>
<keyword evidence="7 9" id="KW-0472">Membrane</keyword>
<dbReference type="NCBIfam" id="TIGR02805">
    <property type="entry name" value="exbB2"/>
    <property type="match status" value="1"/>
</dbReference>
<feature type="transmembrane region" description="Helical" evidence="9">
    <location>
        <begin position="98"/>
        <end position="122"/>
    </location>
</feature>
<dbReference type="InterPro" id="IPR014172">
    <property type="entry name" value="TonB_ExbB_2"/>
</dbReference>
<evidence type="ECO:0000256" key="5">
    <source>
        <dbReference type="ARBA" id="ARBA00022927"/>
    </source>
</evidence>
<organism evidence="11 12">
    <name type="scientific">Halarcobacter ebronensis</name>
    <dbReference type="NCBI Taxonomy" id="1462615"/>
    <lineage>
        <taxon>Bacteria</taxon>
        <taxon>Pseudomonadati</taxon>
        <taxon>Campylobacterota</taxon>
        <taxon>Epsilonproteobacteria</taxon>
        <taxon>Campylobacterales</taxon>
        <taxon>Arcobacteraceae</taxon>
        <taxon>Halarcobacter</taxon>
    </lineage>
</organism>
<evidence type="ECO:0000256" key="4">
    <source>
        <dbReference type="ARBA" id="ARBA00022692"/>
    </source>
</evidence>
<dbReference type="InterPro" id="IPR002898">
    <property type="entry name" value="MotA_ExbB_proton_chnl"/>
</dbReference>
<comment type="caution">
    <text evidence="11">The sequence shown here is derived from an EMBL/GenBank/DDBJ whole genome shotgun (WGS) entry which is preliminary data.</text>
</comment>
<comment type="subcellular location">
    <subcellularLocation>
        <location evidence="1">Cell inner membrane</location>
        <topology evidence="1">Multi-pass membrane protein</topology>
    </subcellularLocation>
    <subcellularLocation>
        <location evidence="8">Membrane</location>
        <topology evidence="8">Multi-pass membrane protein</topology>
    </subcellularLocation>
</comment>
<dbReference type="GO" id="GO:0005886">
    <property type="term" value="C:plasma membrane"/>
    <property type="evidence" value="ECO:0007669"/>
    <property type="project" value="UniProtKB-SubCell"/>
</dbReference>
<dbReference type="Proteomes" id="UP000290172">
    <property type="component" value="Unassembled WGS sequence"/>
</dbReference>
<evidence type="ECO:0000256" key="8">
    <source>
        <dbReference type="RuleBase" id="RU004057"/>
    </source>
</evidence>
<dbReference type="GO" id="GO:0055085">
    <property type="term" value="P:transmembrane transport"/>
    <property type="evidence" value="ECO:0007669"/>
    <property type="project" value="InterPro"/>
</dbReference>
<keyword evidence="6 9" id="KW-1133">Transmembrane helix</keyword>
<evidence type="ECO:0000313" key="12">
    <source>
        <dbReference type="Proteomes" id="UP000290172"/>
    </source>
</evidence>
<evidence type="ECO:0000256" key="7">
    <source>
        <dbReference type="ARBA" id="ARBA00023136"/>
    </source>
</evidence>
<dbReference type="EMBL" id="PDKJ01000019">
    <property type="protein sequence ID" value="RXJ65883.1"/>
    <property type="molecule type" value="Genomic_DNA"/>
</dbReference>
<evidence type="ECO:0000313" key="11">
    <source>
        <dbReference type="EMBL" id="RXJ65883.1"/>
    </source>
</evidence>
<feature type="transmembrane region" description="Helical" evidence="9">
    <location>
        <begin position="12"/>
        <end position="30"/>
    </location>
</feature>
<reference evidence="11 12" key="1">
    <citation type="submission" date="2017-10" db="EMBL/GenBank/DDBJ databases">
        <title>Genomics of the genus Arcobacter.</title>
        <authorList>
            <person name="Perez-Cataluna A."/>
            <person name="Figueras M.J."/>
        </authorList>
    </citation>
    <scope>NUCLEOTIDE SEQUENCE [LARGE SCALE GENOMIC DNA]</scope>
    <source>
        <strain evidence="11 12">CECT 8993</strain>
    </source>
</reference>
<evidence type="ECO:0000259" key="10">
    <source>
        <dbReference type="Pfam" id="PF01618"/>
    </source>
</evidence>
<dbReference type="InterPro" id="IPR050790">
    <property type="entry name" value="ExbB/TolQ_transport"/>
</dbReference>
<feature type="domain" description="MotA/TolQ/ExbB proton channel" evidence="10">
    <location>
        <begin position="49"/>
        <end position="138"/>
    </location>
</feature>
<name>A0A4Q0Y7N6_9BACT</name>
<accession>A0A4Q0Y7N6</accession>
<protein>
    <submittedName>
        <fullName evidence="11">TonB-system energizer ExbB</fullName>
    </submittedName>
</protein>
<keyword evidence="5 8" id="KW-0653">Protein transport</keyword>
<comment type="similarity">
    <text evidence="8">Belongs to the exbB/tolQ family.</text>
</comment>
<dbReference type="Pfam" id="PF01618">
    <property type="entry name" value="MotA_ExbB"/>
    <property type="match status" value="1"/>
</dbReference>
<evidence type="ECO:0000256" key="9">
    <source>
        <dbReference type="SAM" id="Phobius"/>
    </source>
</evidence>
<dbReference type="RefSeq" id="WP_128983252.1">
    <property type="nucleotide sequence ID" value="NZ_PDKJ01000019.1"/>
</dbReference>
<proteinExistence type="inferred from homology"/>
<keyword evidence="3" id="KW-1003">Cell membrane</keyword>
<evidence type="ECO:0000256" key="1">
    <source>
        <dbReference type="ARBA" id="ARBA00004429"/>
    </source>
</evidence>
<evidence type="ECO:0000256" key="6">
    <source>
        <dbReference type="ARBA" id="ARBA00022989"/>
    </source>
</evidence>
<keyword evidence="4 9" id="KW-0812">Transmembrane</keyword>
<evidence type="ECO:0000256" key="2">
    <source>
        <dbReference type="ARBA" id="ARBA00022448"/>
    </source>
</evidence>
<dbReference type="PANTHER" id="PTHR30625:SF15">
    <property type="entry name" value="BIOPOLYMER TRANSPORT PROTEIN EXBB"/>
    <property type="match status" value="1"/>
</dbReference>
<feature type="transmembrane region" description="Helical" evidence="9">
    <location>
        <begin position="68"/>
        <end position="86"/>
    </location>
</feature>